<organism evidence="1 2">
    <name type="scientific">Pelagicoccus enzymogenes</name>
    <dbReference type="NCBI Taxonomy" id="2773457"/>
    <lineage>
        <taxon>Bacteria</taxon>
        <taxon>Pseudomonadati</taxon>
        <taxon>Verrucomicrobiota</taxon>
        <taxon>Opitutia</taxon>
        <taxon>Puniceicoccales</taxon>
        <taxon>Pelagicoccaceae</taxon>
        <taxon>Pelagicoccus</taxon>
    </lineage>
</organism>
<gene>
    <name evidence="1" type="primary">arsD</name>
    <name evidence="1" type="ORF">IEN85_00755</name>
</gene>
<sequence>MNTVTVYDPALCCSTGVCGPTPDSELAAFASSLESLKSSEVTVTRHNLAQEPLAFAQNAEVKAILEKDGDSALPLIFINGNLHFRGTYPTASQLEKVLGSSPEKAPLNFVKADAPQTTVSQKSCCDPSTGCC</sequence>
<comment type="caution">
    <text evidence="1">The sequence shown here is derived from an EMBL/GenBank/DDBJ whole genome shotgun (WGS) entry which is preliminary data.</text>
</comment>
<dbReference type="RefSeq" id="WP_191615152.1">
    <property type="nucleotide sequence ID" value="NZ_JACYFG010000002.1"/>
</dbReference>
<reference evidence="1" key="1">
    <citation type="submission" date="2020-09" db="EMBL/GenBank/DDBJ databases">
        <title>Pelagicoccus enzymogenes sp. nov. with an EPS production, isolated from marine sediment.</title>
        <authorList>
            <person name="Feng X."/>
        </authorList>
    </citation>
    <scope>NUCLEOTIDE SEQUENCE</scope>
    <source>
        <strain evidence="1">NFK12</strain>
    </source>
</reference>
<dbReference type="GO" id="GO:0046685">
    <property type="term" value="P:response to arsenic-containing substance"/>
    <property type="evidence" value="ECO:0007669"/>
    <property type="project" value="InterPro"/>
</dbReference>
<evidence type="ECO:0000313" key="1">
    <source>
        <dbReference type="EMBL" id="MBD5778023.1"/>
    </source>
</evidence>
<keyword evidence="2" id="KW-1185">Reference proteome</keyword>
<dbReference type="GO" id="GO:0045892">
    <property type="term" value="P:negative regulation of DNA-templated transcription"/>
    <property type="evidence" value="ECO:0007669"/>
    <property type="project" value="InterPro"/>
</dbReference>
<name>A0A927F6T1_9BACT</name>
<dbReference type="Gene3D" id="3.40.30.10">
    <property type="entry name" value="Glutaredoxin"/>
    <property type="match status" value="1"/>
</dbReference>
<dbReference type="Proteomes" id="UP000622317">
    <property type="component" value="Unassembled WGS sequence"/>
</dbReference>
<dbReference type="GO" id="GO:0003677">
    <property type="term" value="F:DNA binding"/>
    <property type="evidence" value="ECO:0007669"/>
    <property type="project" value="InterPro"/>
</dbReference>
<dbReference type="AlphaFoldDB" id="A0A927F6T1"/>
<dbReference type="NCBIfam" id="NF033727">
    <property type="entry name" value="chaperon_ArsD"/>
    <property type="match status" value="1"/>
</dbReference>
<evidence type="ECO:0000313" key="2">
    <source>
        <dbReference type="Proteomes" id="UP000622317"/>
    </source>
</evidence>
<protein>
    <submittedName>
        <fullName evidence="1">Arsenite efflux transporter metallochaperone ArsD</fullName>
    </submittedName>
</protein>
<dbReference type="EMBL" id="JACYFG010000002">
    <property type="protein sequence ID" value="MBD5778023.1"/>
    <property type="molecule type" value="Genomic_DNA"/>
</dbReference>
<dbReference type="InterPro" id="IPR010712">
    <property type="entry name" value="Arsenical-R_ArsD"/>
</dbReference>
<dbReference type="Pfam" id="PF06953">
    <property type="entry name" value="ArsD"/>
    <property type="match status" value="1"/>
</dbReference>
<accession>A0A927F6T1</accession>
<proteinExistence type="predicted"/>